<protein>
    <submittedName>
        <fullName evidence="1">Uncharacterized protein</fullName>
    </submittedName>
</protein>
<evidence type="ECO:0000313" key="1">
    <source>
        <dbReference type="EnsemblPlants" id="OMERI08G06610.1"/>
    </source>
</evidence>
<reference evidence="1" key="2">
    <citation type="submission" date="2018-05" db="EMBL/GenBank/DDBJ databases">
        <title>OmerRS3 (Oryza meridionalis Reference Sequence Version 3).</title>
        <authorList>
            <person name="Zhang J."/>
            <person name="Kudrna D."/>
            <person name="Lee S."/>
            <person name="Talag J."/>
            <person name="Welchert J."/>
            <person name="Wing R.A."/>
        </authorList>
    </citation>
    <scope>NUCLEOTIDE SEQUENCE [LARGE SCALE GENOMIC DNA]</scope>
    <source>
        <strain evidence="1">cv. OR44</strain>
    </source>
</reference>
<keyword evidence="2" id="KW-1185">Reference proteome</keyword>
<dbReference type="STRING" id="40149.A0A0E0EJB9"/>
<dbReference type="AlphaFoldDB" id="A0A0E0EJB9"/>
<organism evidence="1">
    <name type="scientific">Oryza meridionalis</name>
    <dbReference type="NCBI Taxonomy" id="40149"/>
    <lineage>
        <taxon>Eukaryota</taxon>
        <taxon>Viridiplantae</taxon>
        <taxon>Streptophyta</taxon>
        <taxon>Embryophyta</taxon>
        <taxon>Tracheophyta</taxon>
        <taxon>Spermatophyta</taxon>
        <taxon>Magnoliopsida</taxon>
        <taxon>Liliopsida</taxon>
        <taxon>Poales</taxon>
        <taxon>Poaceae</taxon>
        <taxon>BOP clade</taxon>
        <taxon>Oryzoideae</taxon>
        <taxon>Oryzeae</taxon>
        <taxon>Oryzinae</taxon>
        <taxon>Oryza</taxon>
    </lineage>
</organism>
<accession>A0A0E0EJB9</accession>
<dbReference type="Proteomes" id="UP000008021">
    <property type="component" value="Chromosome 8"/>
</dbReference>
<reference evidence="1" key="1">
    <citation type="submission" date="2015-04" db="UniProtKB">
        <authorList>
            <consortium name="EnsemblPlants"/>
        </authorList>
    </citation>
    <scope>IDENTIFICATION</scope>
</reference>
<proteinExistence type="predicted"/>
<name>A0A0E0EJB9_9ORYZ</name>
<dbReference type="EnsemblPlants" id="OMERI08G06610.1">
    <property type="protein sequence ID" value="OMERI08G06610.1"/>
    <property type="gene ID" value="OMERI08G06610"/>
</dbReference>
<sequence length="119" mass="13631">MPLVRIEAVEEIIRSPSSTLSQLSEDIGKLLKMETRWSRRESFKVGSEAIATHSASGTIVFKAELYRLMRGERGHEITIQGMQPIMYVMDEEMKELIKHLLVTVDRYTVEGLKTMCEDV</sequence>
<dbReference type="HOGENOM" id="CLU_2065257_0_0_1"/>
<evidence type="ECO:0000313" key="2">
    <source>
        <dbReference type="Proteomes" id="UP000008021"/>
    </source>
</evidence>
<dbReference type="Gramene" id="OMERI08G06610.1">
    <property type="protein sequence ID" value="OMERI08G06610.1"/>
    <property type="gene ID" value="OMERI08G06610"/>
</dbReference>